<proteinExistence type="predicted"/>
<feature type="transmembrane region" description="Helical" evidence="1">
    <location>
        <begin position="344"/>
        <end position="362"/>
    </location>
</feature>
<feature type="transmembrane region" description="Helical" evidence="1">
    <location>
        <begin position="193"/>
        <end position="212"/>
    </location>
</feature>
<evidence type="ECO:0000313" key="2">
    <source>
        <dbReference type="EMBL" id="EAR12466.1"/>
    </source>
</evidence>
<keyword evidence="1" id="KW-1133">Transmembrane helix</keyword>
<dbReference type="PANTHER" id="PTHR38454:SF1">
    <property type="entry name" value="INTEGRAL MEMBRANE PROTEIN"/>
    <property type="match status" value="1"/>
</dbReference>
<gene>
    <name evidence="2" type="ORF">PI23P_07570</name>
</gene>
<evidence type="ECO:0000313" key="3">
    <source>
        <dbReference type="Proteomes" id="UP000003053"/>
    </source>
</evidence>
<dbReference type="AlphaFoldDB" id="A4BZ73"/>
<dbReference type="OrthoDB" id="9772884at2"/>
<dbReference type="STRING" id="313594.PI23P_07570"/>
<feature type="transmembrane region" description="Helical" evidence="1">
    <location>
        <begin position="99"/>
        <end position="117"/>
    </location>
</feature>
<dbReference type="PANTHER" id="PTHR38454">
    <property type="entry name" value="INTEGRAL MEMBRANE PROTEIN-RELATED"/>
    <property type="match status" value="1"/>
</dbReference>
<feature type="transmembrane region" description="Helical" evidence="1">
    <location>
        <begin position="447"/>
        <end position="467"/>
    </location>
</feature>
<dbReference type="Pfam" id="PF09586">
    <property type="entry name" value="YfhO"/>
    <property type="match status" value="1"/>
</dbReference>
<dbReference type="RefSeq" id="WP_004570134.1">
    <property type="nucleotide sequence ID" value="NZ_CH724148.1"/>
</dbReference>
<keyword evidence="3" id="KW-1185">Reference proteome</keyword>
<sequence length="818" mass="91968">MSTVKITKIFPYIVAVGLFVLASVIYFHPILNGKKLLQSDITQFRGMAKEISDYRTENNAEPYWTGASFSGMPAYPISAYYPNDFVRSLDQALRFLPRPADYTFLYFLSFFVLMMALKVDWKLAVLGSLAFGFSTYLIIIFGAGHNAKAHAIAYMPLVLAGVLLVFQRRFLIGFIITGIAMALEVYTNHIQMTYYLGFCLLILGIVEFVNAIKKKKLRMFTKQAFIILCAILLGIGANAPRLLAMKEYSEHSTRGKSELTLNLNGSKKELTSGLNYEYITQYSYSKLETFNLFIPRFMGGGTIEELGTDSNFYQFIAARAGKKAALEYSKQVLTYWGDQPIVEAPAYIGAVIFFLFFLGVFLVKGRLKYWLVAATVFSILLSWGKNFEGVTNFFIDYVPLYNKFRAVSSIQVIAELCVPILGVLGLKEFFSKERLITEKQEALKKAMLFFGGLIIVGFGLAHIFGAFEGLRDAQQYSEIPGFLEAVIADRKDMLFSDSVRSLILTGISGSILWLLLKNKLKSFLAILGITALILFDLISVNKRYVNADDFKLAKKIERPFEASMADKSILKDKAHFRVINYTVDPMNDGSTSYFHQSIGGYHAAKLGRYQELFDFQIAKNNMQVLNMLNTKYFIVADREGNVEAQQNRAANGNAWFVEKIKVVASADEEIAALDSLNTKSAVVIDQKELNLSDTINAVNVSIAQDTTASILLTDYKLNLLTYVASVATTQFAVFSEIFYKEGWNAYLDGELVPHYRVNYVLRGMQVPTGNHTIHFKFEPAVIEQGRVFSLISYALLLLISIACFFYDKKKKSIALKNS</sequence>
<dbReference type="EMBL" id="AAOG01000002">
    <property type="protein sequence ID" value="EAR12466.1"/>
    <property type="molecule type" value="Genomic_DNA"/>
</dbReference>
<dbReference type="InterPro" id="IPR018580">
    <property type="entry name" value="Uncharacterised_YfhO"/>
</dbReference>
<dbReference type="HOGENOM" id="CLU_008305_0_0_10"/>
<comment type="caution">
    <text evidence="2">The sequence shown here is derived from an EMBL/GenBank/DDBJ whole genome shotgun (WGS) entry which is preliminary data.</text>
</comment>
<feature type="transmembrane region" description="Helical" evidence="1">
    <location>
        <begin position="124"/>
        <end position="143"/>
    </location>
</feature>
<feature type="transmembrane region" description="Helical" evidence="1">
    <location>
        <begin position="523"/>
        <end position="540"/>
    </location>
</feature>
<keyword evidence="1" id="KW-0472">Membrane</keyword>
<feature type="transmembrane region" description="Helical" evidence="1">
    <location>
        <begin position="499"/>
        <end position="516"/>
    </location>
</feature>
<accession>A4BZ73</accession>
<keyword evidence="1" id="KW-0812">Transmembrane</keyword>
<protein>
    <recommendedName>
        <fullName evidence="4">Membrane protein YfhO</fullName>
    </recommendedName>
</protein>
<organism evidence="2 3">
    <name type="scientific">Polaribacter irgensii 23-P</name>
    <dbReference type="NCBI Taxonomy" id="313594"/>
    <lineage>
        <taxon>Bacteria</taxon>
        <taxon>Pseudomonadati</taxon>
        <taxon>Bacteroidota</taxon>
        <taxon>Flavobacteriia</taxon>
        <taxon>Flavobacteriales</taxon>
        <taxon>Flavobacteriaceae</taxon>
    </lineage>
</organism>
<feature type="transmembrane region" description="Helical" evidence="1">
    <location>
        <begin position="369"/>
        <end position="386"/>
    </location>
</feature>
<evidence type="ECO:0008006" key="4">
    <source>
        <dbReference type="Google" id="ProtNLM"/>
    </source>
</evidence>
<feature type="transmembrane region" description="Helical" evidence="1">
    <location>
        <begin position="406"/>
        <end position="426"/>
    </location>
</feature>
<reference evidence="2 3" key="1">
    <citation type="submission" date="2006-02" db="EMBL/GenBank/DDBJ databases">
        <authorList>
            <person name="Murray A."/>
            <person name="Staley J."/>
            <person name="Ferriera S."/>
            <person name="Johnson J."/>
            <person name="Kravitz S."/>
            <person name="Halpern A."/>
            <person name="Remington K."/>
            <person name="Beeson K."/>
            <person name="Tran B."/>
            <person name="Rogers Y.-H."/>
            <person name="Friedman R."/>
            <person name="Venter J.C."/>
        </authorList>
    </citation>
    <scope>NUCLEOTIDE SEQUENCE [LARGE SCALE GENOMIC DNA]</scope>
    <source>
        <strain evidence="2 3">23-P</strain>
    </source>
</reference>
<dbReference type="Proteomes" id="UP000003053">
    <property type="component" value="Unassembled WGS sequence"/>
</dbReference>
<feature type="transmembrane region" description="Helical" evidence="1">
    <location>
        <begin position="787"/>
        <end position="806"/>
    </location>
</feature>
<name>A4BZ73_9FLAO</name>
<feature type="transmembrane region" description="Helical" evidence="1">
    <location>
        <begin position="224"/>
        <end position="244"/>
    </location>
</feature>
<evidence type="ECO:0000256" key="1">
    <source>
        <dbReference type="SAM" id="Phobius"/>
    </source>
</evidence>
<feature type="transmembrane region" description="Helical" evidence="1">
    <location>
        <begin position="12"/>
        <end position="31"/>
    </location>
</feature>
<dbReference type="eggNOG" id="COG4485">
    <property type="taxonomic scope" value="Bacteria"/>
</dbReference>